<accession>A0A2N9L4A4</accession>
<dbReference type="Proteomes" id="UP000239735">
    <property type="component" value="Unassembled WGS sequence"/>
</dbReference>
<protein>
    <submittedName>
        <fullName evidence="1">Uncharacterized protein</fullName>
    </submittedName>
</protein>
<sequence>MSRILLLGLDPETVDFSDPALPPGMTAEKVHAGIAVALKQFTDRGWESDVGFIQPDETAGPTVEHQLRSTNYDCVVIGAGVRLPPRNLALFEVVINAVRKAAPGAAIAFNTRPDDSADAAARWVAAGSQAL</sequence>
<evidence type="ECO:0000313" key="1">
    <source>
        <dbReference type="EMBL" id="SPE18118.1"/>
    </source>
</evidence>
<dbReference type="AlphaFoldDB" id="A0A2N9L4A4"/>
<dbReference type="EMBL" id="OKRB01000041">
    <property type="protein sequence ID" value="SPE18118.1"/>
    <property type="molecule type" value="Genomic_DNA"/>
</dbReference>
<gene>
    <name evidence="1" type="ORF">SBA5_1350003</name>
</gene>
<name>A0A2N9L4A4_9BACT</name>
<evidence type="ECO:0000313" key="2">
    <source>
        <dbReference type="Proteomes" id="UP000239735"/>
    </source>
</evidence>
<dbReference type="OrthoDB" id="1495085at2"/>
<reference evidence="2" key="1">
    <citation type="submission" date="2018-02" db="EMBL/GenBank/DDBJ databases">
        <authorList>
            <person name="Hausmann B."/>
        </authorList>
    </citation>
    <scope>NUCLEOTIDE SEQUENCE [LARGE SCALE GENOMIC DNA]</scope>
    <source>
        <strain evidence="2">Peat soil MAG SbA5</strain>
    </source>
</reference>
<proteinExistence type="predicted"/>
<organism evidence="1 2">
    <name type="scientific">Candidatus Sulfuritelmatomonas gaucii</name>
    <dbReference type="NCBI Taxonomy" id="2043161"/>
    <lineage>
        <taxon>Bacteria</taxon>
        <taxon>Pseudomonadati</taxon>
        <taxon>Acidobacteriota</taxon>
        <taxon>Terriglobia</taxon>
        <taxon>Terriglobales</taxon>
        <taxon>Acidobacteriaceae</taxon>
        <taxon>Candidatus Sulfuritelmatomonas</taxon>
    </lineage>
</organism>